<dbReference type="eggNOG" id="COG0840">
    <property type="taxonomic scope" value="Bacteria"/>
</dbReference>
<dbReference type="PROSITE" id="PS50885">
    <property type="entry name" value="HAMP"/>
    <property type="match status" value="1"/>
</dbReference>
<evidence type="ECO:0000256" key="1">
    <source>
        <dbReference type="ARBA" id="ARBA00004651"/>
    </source>
</evidence>
<feature type="coiled-coil region" evidence="10">
    <location>
        <begin position="527"/>
        <end position="645"/>
    </location>
</feature>
<dbReference type="EMBL" id="CP002105">
    <property type="protein sequence ID" value="ADL11776.1"/>
    <property type="molecule type" value="Genomic_DNA"/>
</dbReference>
<dbReference type="PANTHER" id="PTHR32089">
    <property type="entry name" value="METHYL-ACCEPTING CHEMOTAXIS PROTEIN MCPB"/>
    <property type="match status" value="1"/>
</dbReference>
<comment type="subcellular location">
    <subcellularLocation>
        <location evidence="1">Cell membrane</location>
        <topology evidence="1">Multi-pass membrane protein</topology>
    </subcellularLocation>
</comment>
<dbReference type="PANTHER" id="PTHR32089:SF114">
    <property type="entry name" value="METHYL-ACCEPTING CHEMOTAXIS PROTEIN MCPB"/>
    <property type="match status" value="1"/>
</dbReference>
<feature type="domain" description="Methyl-accepting transducer" evidence="13">
    <location>
        <begin position="384"/>
        <end position="633"/>
    </location>
</feature>
<dbReference type="InterPro" id="IPR029151">
    <property type="entry name" value="Sensor-like_sf"/>
</dbReference>
<dbReference type="SMART" id="SM00304">
    <property type="entry name" value="HAMP"/>
    <property type="match status" value="1"/>
</dbReference>
<protein>
    <submittedName>
        <fullName evidence="15">Methyl-accepting chemotaxis sensory transducer with Cache sensor</fullName>
    </submittedName>
</protein>
<evidence type="ECO:0000256" key="12">
    <source>
        <dbReference type="SAM" id="Phobius"/>
    </source>
</evidence>
<dbReference type="Gene3D" id="3.30.450.20">
    <property type="entry name" value="PAS domain"/>
    <property type="match status" value="2"/>
</dbReference>
<dbReference type="AlphaFoldDB" id="D9QTL2"/>
<proteinExistence type="inferred from homology"/>
<organism evidence="15 16">
    <name type="scientific">Acetohalobium arabaticum (strain ATCC 49924 / DSM 5501 / Z-7288)</name>
    <dbReference type="NCBI Taxonomy" id="574087"/>
    <lineage>
        <taxon>Bacteria</taxon>
        <taxon>Bacillati</taxon>
        <taxon>Bacillota</taxon>
        <taxon>Clostridia</taxon>
        <taxon>Halanaerobiales</taxon>
        <taxon>Halobacteroidaceae</taxon>
        <taxon>Acetohalobium</taxon>
    </lineage>
</organism>
<keyword evidence="16" id="KW-1185">Reference proteome</keyword>
<dbReference type="GO" id="GO:0006935">
    <property type="term" value="P:chemotaxis"/>
    <property type="evidence" value="ECO:0007669"/>
    <property type="project" value="UniProtKB-KW"/>
</dbReference>
<evidence type="ECO:0000256" key="6">
    <source>
        <dbReference type="ARBA" id="ARBA00023136"/>
    </source>
</evidence>
<accession>D9QTL2</accession>
<dbReference type="SMART" id="SM00283">
    <property type="entry name" value="MA"/>
    <property type="match status" value="1"/>
</dbReference>
<feature type="transmembrane region" description="Helical" evidence="12">
    <location>
        <begin position="313"/>
        <end position="331"/>
    </location>
</feature>
<dbReference type="CDD" id="cd11386">
    <property type="entry name" value="MCP_signal"/>
    <property type="match status" value="1"/>
</dbReference>
<feature type="domain" description="HAMP" evidence="14">
    <location>
        <begin position="333"/>
        <end position="386"/>
    </location>
</feature>
<evidence type="ECO:0000256" key="2">
    <source>
        <dbReference type="ARBA" id="ARBA00022475"/>
    </source>
</evidence>
<evidence type="ECO:0000256" key="9">
    <source>
        <dbReference type="PROSITE-ProRule" id="PRU00284"/>
    </source>
</evidence>
<keyword evidence="3" id="KW-0145">Chemotaxis</keyword>
<dbReference type="SUPFAM" id="SSF103190">
    <property type="entry name" value="Sensory domain-like"/>
    <property type="match status" value="1"/>
</dbReference>
<evidence type="ECO:0000256" key="7">
    <source>
        <dbReference type="ARBA" id="ARBA00023224"/>
    </source>
</evidence>
<evidence type="ECO:0000313" key="16">
    <source>
        <dbReference type="Proteomes" id="UP000001661"/>
    </source>
</evidence>
<gene>
    <name evidence="15" type="ordered locus">Acear_0225</name>
</gene>
<evidence type="ECO:0000256" key="10">
    <source>
        <dbReference type="SAM" id="Coils"/>
    </source>
</evidence>
<reference evidence="15 16" key="1">
    <citation type="journal article" date="2010" name="Stand. Genomic Sci.">
        <title>Complete genome sequence of Acetohalobium arabaticum type strain (Z-7288).</title>
        <authorList>
            <person name="Sikorski J."/>
            <person name="Lapidus A."/>
            <person name="Chertkov O."/>
            <person name="Lucas S."/>
            <person name="Copeland A."/>
            <person name="Glavina Del Rio T."/>
            <person name="Nolan M."/>
            <person name="Tice H."/>
            <person name="Cheng J.F."/>
            <person name="Han C."/>
            <person name="Brambilla E."/>
            <person name="Pitluck S."/>
            <person name="Liolios K."/>
            <person name="Ivanova N."/>
            <person name="Mavromatis K."/>
            <person name="Mikhailova N."/>
            <person name="Pati A."/>
            <person name="Bruce D."/>
            <person name="Detter C."/>
            <person name="Tapia R."/>
            <person name="Goodwin L."/>
            <person name="Chen A."/>
            <person name="Palaniappan K."/>
            <person name="Land M."/>
            <person name="Hauser L."/>
            <person name="Chang Y.J."/>
            <person name="Jeffries C.D."/>
            <person name="Rohde M."/>
            <person name="Goker M."/>
            <person name="Spring S."/>
            <person name="Woyke T."/>
            <person name="Bristow J."/>
            <person name="Eisen J.A."/>
            <person name="Markowitz V."/>
            <person name="Hugenholtz P."/>
            <person name="Kyrpides N.C."/>
            <person name="Klenk H.P."/>
        </authorList>
    </citation>
    <scope>NUCLEOTIDE SEQUENCE [LARGE SCALE GENOMIC DNA]</scope>
    <source>
        <strain evidence="16">ATCC 49924 / DSM 5501 / Z-7288</strain>
    </source>
</reference>
<dbReference type="InterPro" id="IPR004089">
    <property type="entry name" value="MCPsignal_dom"/>
</dbReference>
<evidence type="ECO:0000313" key="15">
    <source>
        <dbReference type="EMBL" id="ADL11776.1"/>
    </source>
</evidence>
<evidence type="ECO:0000256" key="4">
    <source>
        <dbReference type="ARBA" id="ARBA00022692"/>
    </source>
</evidence>
<dbReference type="OrthoDB" id="9814363at2"/>
<dbReference type="Proteomes" id="UP000001661">
    <property type="component" value="Chromosome"/>
</dbReference>
<dbReference type="InterPro" id="IPR003660">
    <property type="entry name" value="HAMP_dom"/>
</dbReference>
<keyword evidence="10" id="KW-0175">Coiled coil</keyword>
<dbReference type="CDD" id="cd06225">
    <property type="entry name" value="HAMP"/>
    <property type="match status" value="1"/>
</dbReference>
<evidence type="ECO:0000259" key="13">
    <source>
        <dbReference type="PROSITE" id="PS50111"/>
    </source>
</evidence>
<evidence type="ECO:0000256" key="11">
    <source>
        <dbReference type="SAM" id="MobiDB-lite"/>
    </source>
</evidence>
<sequence>MGKICQFFNNSIRNRLIILLLVIGLVPVAVMSYFQVTETKETLEDNFVDSTTKEIKQVDNAINLYFDTVKRNCEMLAADSTVQQADESITSYLNKTKEENLNLTPVENGGVETEIYKEYLHFAETHPNAAYVYMATTDGGYIQWPANSVPKNYNPAERSYYKEAMQNKDQVIRTSPYYWSADDAVIVSTATTIEDDTGEIIGVQGLDVSLKGLTEMVKNISVGDTGYIIMTTADGTILAHPKKPELNFKNIEKLGINKLNNISQIEDKEFTTAMDGREYLMNLYTSSETGWKFIAVIEKSEIDSQIGALYRKIGLIALICVVIIIIAAGIISKRFTQPITAATRFAKEIAKGNLNAAPLESNSQDEVADLIQALEKMRHKLKDMLTSLVDTIEDLSAYSQELSASSQEGNAVIEQNTENIEEMASSIQEISASSQEVTGLAQETDSQAEEGKEKIDELTNVEKVNRVVNNAVESIQELNANSKEIGKIVELISDIAEQTNLLALNAAIEAARAGEDGRGFAVVAEEIRELAEETNQATAEIAELIQDTQNKSQVSLEAVQQMENKVQDRKEFLRETNEAFTKIKQKIEDTSAHIQQTAASAQNLAENSEQMQQASEDMRNMSQEVTNSSQELAKMAQELQEVVEQFNI</sequence>
<feature type="region of interest" description="Disordered" evidence="11">
    <location>
        <begin position="431"/>
        <end position="456"/>
    </location>
</feature>
<evidence type="ECO:0000256" key="5">
    <source>
        <dbReference type="ARBA" id="ARBA00022989"/>
    </source>
</evidence>
<evidence type="ECO:0000259" key="14">
    <source>
        <dbReference type="PROSITE" id="PS50885"/>
    </source>
</evidence>
<comment type="similarity">
    <text evidence="8">Belongs to the methyl-accepting chemotaxis (MCP) protein family.</text>
</comment>
<dbReference type="GO" id="GO:0005886">
    <property type="term" value="C:plasma membrane"/>
    <property type="evidence" value="ECO:0007669"/>
    <property type="project" value="UniProtKB-SubCell"/>
</dbReference>
<dbReference type="KEGG" id="aar:Acear_0225"/>
<keyword evidence="7 9" id="KW-0807">Transducer</keyword>
<dbReference type="RefSeq" id="WP_013277222.1">
    <property type="nucleotide sequence ID" value="NC_014378.1"/>
</dbReference>
<dbReference type="Pfam" id="PF02743">
    <property type="entry name" value="dCache_1"/>
    <property type="match status" value="1"/>
</dbReference>
<dbReference type="CDD" id="cd12912">
    <property type="entry name" value="PDC2_MCP_like"/>
    <property type="match status" value="1"/>
</dbReference>
<name>D9QTL2_ACEAZ</name>
<keyword evidence="2" id="KW-1003">Cell membrane</keyword>
<dbReference type="Pfam" id="PF00015">
    <property type="entry name" value="MCPsignal"/>
    <property type="match status" value="1"/>
</dbReference>
<keyword evidence="4 12" id="KW-0812">Transmembrane</keyword>
<dbReference type="GO" id="GO:0004888">
    <property type="term" value="F:transmembrane signaling receptor activity"/>
    <property type="evidence" value="ECO:0007669"/>
    <property type="project" value="InterPro"/>
</dbReference>
<dbReference type="SUPFAM" id="SSF58104">
    <property type="entry name" value="Methyl-accepting chemotaxis protein (MCP) signaling domain"/>
    <property type="match status" value="1"/>
</dbReference>
<dbReference type="HOGENOM" id="CLU_000445_107_19_9"/>
<dbReference type="PRINTS" id="PR00260">
    <property type="entry name" value="CHEMTRNSDUCR"/>
</dbReference>
<evidence type="ECO:0000256" key="8">
    <source>
        <dbReference type="ARBA" id="ARBA00029447"/>
    </source>
</evidence>
<dbReference type="InterPro" id="IPR004090">
    <property type="entry name" value="Chemotax_Me-accpt_rcpt"/>
</dbReference>
<evidence type="ECO:0000256" key="3">
    <source>
        <dbReference type="ARBA" id="ARBA00022500"/>
    </source>
</evidence>
<dbReference type="Pfam" id="PF00672">
    <property type="entry name" value="HAMP"/>
    <property type="match status" value="1"/>
</dbReference>
<feature type="transmembrane region" description="Helical" evidence="12">
    <location>
        <begin position="16"/>
        <end position="34"/>
    </location>
</feature>
<dbReference type="PROSITE" id="PS50111">
    <property type="entry name" value="CHEMOTAXIS_TRANSDUC_2"/>
    <property type="match status" value="1"/>
</dbReference>
<keyword evidence="6 12" id="KW-0472">Membrane</keyword>
<dbReference type="Gene3D" id="1.10.287.950">
    <property type="entry name" value="Methyl-accepting chemotaxis protein"/>
    <property type="match status" value="1"/>
</dbReference>
<dbReference type="GO" id="GO:0007165">
    <property type="term" value="P:signal transduction"/>
    <property type="evidence" value="ECO:0007669"/>
    <property type="project" value="UniProtKB-KW"/>
</dbReference>
<dbReference type="STRING" id="574087.Acear_0225"/>
<keyword evidence="5 12" id="KW-1133">Transmembrane helix</keyword>
<dbReference type="InterPro" id="IPR033479">
    <property type="entry name" value="dCache_1"/>
</dbReference>